<keyword evidence="9" id="KW-0746">Sphingolipid metabolism</keyword>
<evidence type="ECO:0000256" key="7">
    <source>
        <dbReference type="ARBA" id="ARBA00022801"/>
    </source>
</evidence>
<evidence type="ECO:0000256" key="6">
    <source>
        <dbReference type="ARBA" id="ARBA00022723"/>
    </source>
</evidence>
<comment type="caution">
    <text evidence="15">The sequence shown here is derived from an EMBL/GenBank/DDBJ whole genome shotgun (WGS) entry which is preliminary data.</text>
</comment>
<dbReference type="InterPro" id="IPR005135">
    <property type="entry name" value="Endo/exonuclease/phosphatase"/>
</dbReference>
<comment type="pathway">
    <text evidence="2">Lipid metabolism; sphingolipid metabolism.</text>
</comment>
<evidence type="ECO:0000256" key="12">
    <source>
        <dbReference type="ARBA" id="ARBA00023136"/>
    </source>
</evidence>
<dbReference type="PANTHER" id="PTHR16320">
    <property type="entry name" value="SPHINGOMYELINASE FAMILY MEMBER"/>
    <property type="match status" value="1"/>
</dbReference>
<comment type="pathway">
    <text evidence="3">Sphingolipid metabolism.</text>
</comment>
<dbReference type="InterPro" id="IPR038772">
    <property type="entry name" value="Sph/SMPD2-like"/>
</dbReference>
<evidence type="ECO:0000256" key="1">
    <source>
        <dbReference type="ARBA" id="ARBA00004141"/>
    </source>
</evidence>
<evidence type="ECO:0000256" key="10">
    <source>
        <dbReference type="ARBA" id="ARBA00022989"/>
    </source>
</evidence>
<dbReference type="Gene3D" id="3.60.10.10">
    <property type="entry name" value="Endonuclease/exonuclease/phosphatase"/>
    <property type="match status" value="1"/>
</dbReference>
<keyword evidence="16" id="KW-1185">Reference proteome</keyword>
<dbReference type="PANTHER" id="PTHR16320:SF24">
    <property type="entry name" value="PHOSPHODIESTERASE, PUTATIVE-RELATED"/>
    <property type="match status" value="1"/>
</dbReference>
<keyword evidence="11" id="KW-0443">Lipid metabolism</keyword>
<dbReference type="EMBL" id="MLKD01000006">
    <property type="protein sequence ID" value="OQE25472.1"/>
    <property type="molecule type" value="Genomic_DNA"/>
</dbReference>
<feature type="transmembrane region" description="Helical" evidence="13">
    <location>
        <begin position="429"/>
        <end position="448"/>
    </location>
</feature>
<keyword evidence="6" id="KW-0479">Metal-binding</keyword>
<dbReference type="GO" id="GO:0006665">
    <property type="term" value="P:sphingolipid metabolic process"/>
    <property type="evidence" value="ECO:0007669"/>
    <property type="project" value="UniProtKB-KW"/>
</dbReference>
<dbReference type="FunFam" id="3.60.10.10:FF:000059">
    <property type="entry name" value="Inositol phosphosphingolipids phospholipase C"/>
    <property type="match status" value="1"/>
</dbReference>
<feature type="domain" description="Endonuclease/exonuclease/phosphatase" evidence="14">
    <location>
        <begin position="45"/>
        <end position="356"/>
    </location>
</feature>
<evidence type="ECO:0000313" key="15">
    <source>
        <dbReference type="EMBL" id="OQE25472.1"/>
    </source>
</evidence>
<dbReference type="Pfam" id="PF03372">
    <property type="entry name" value="Exo_endo_phos"/>
    <property type="match status" value="1"/>
</dbReference>
<evidence type="ECO:0000259" key="14">
    <source>
        <dbReference type="Pfam" id="PF03372"/>
    </source>
</evidence>
<organism evidence="15 16">
    <name type="scientific">Penicillium steckii</name>
    <dbReference type="NCBI Taxonomy" id="303698"/>
    <lineage>
        <taxon>Eukaryota</taxon>
        <taxon>Fungi</taxon>
        <taxon>Dikarya</taxon>
        <taxon>Ascomycota</taxon>
        <taxon>Pezizomycotina</taxon>
        <taxon>Eurotiomycetes</taxon>
        <taxon>Eurotiomycetidae</taxon>
        <taxon>Eurotiales</taxon>
        <taxon>Aspergillaceae</taxon>
        <taxon>Penicillium</taxon>
    </lineage>
</organism>
<keyword evidence="10 13" id="KW-1133">Transmembrane helix</keyword>
<accession>A0A1V6TGI5</accession>
<name>A0A1V6TGI5_9EURO</name>
<keyword evidence="12 13" id="KW-0472">Membrane</keyword>
<proteinExistence type="inferred from homology"/>
<evidence type="ECO:0000256" key="5">
    <source>
        <dbReference type="ARBA" id="ARBA00022692"/>
    </source>
</evidence>
<protein>
    <recommendedName>
        <fullName evidence="14">Endonuclease/exonuclease/phosphatase domain-containing protein</fullName>
    </recommendedName>
</protein>
<evidence type="ECO:0000256" key="2">
    <source>
        <dbReference type="ARBA" id="ARBA00004760"/>
    </source>
</evidence>
<evidence type="ECO:0000256" key="3">
    <source>
        <dbReference type="ARBA" id="ARBA00004991"/>
    </source>
</evidence>
<dbReference type="Proteomes" id="UP000191285">
    <property type="component" value="Unassembled WGS sequence"/>
</dbReference>
<dbReference type="AlphaFoldDB" id="A0A1V6TGI5"/>
<evidence type="ECO:0000256" key="8">
    <source>
        <dbReference type="ARBA" id="ARBA00022842"/>
    </source>
</evidence>
<comment type="similarity">
    <text evidence="4">Belongs to the neutral sphingomyelinase family.</text>
</comment>
<sequence>MEATKATPQRSTTAAAIQPSTLSAPVNMASSITPSEAPWHIRIFSLNCWGLKYLAKYRHERLSEIGRQLALSDPPPEIVGLQECWTQQDFESIHQQTKHILPYAKFYFGGIFGAGLAILSRWPIEESSMYGYPLNGRPTAFFRGDWFVGKGVACARIRFGPGVSDVAEVFCTHLHAPYEREPHDSYICHRTAQAWEISKLMRGAAERGHLVIGLGDFNMLPSSFAHRLITAQSPVRDVWRELHPDSSVGAAIDSVERARNRPIPTAEYNLLENGATCDGKFNTWRWSEALRKQLDKGQDVTVDKDAEDPRAKRLDYIFVGDGGYAPEFPPPRWSIESAKVGMTQRHPTLRCSLSDHFAVEAVITRVSDGATQSNSTYPVSPSPSSPFLERTFPKQVSPNAALSPDTYDHIIDMTHAYVRRERSQRQWRLIHFIVSIIVSIGCMVGVWWVGSRTYIGFILILVSTLNFGAGILDGLIGGLFMSSELRALKEFEWEVRNAKNLVLAAEGGSVGKQHKDD</sequence>
<dbReference type="InterPro" id="IPR036691">
    <property type="entry name" value="Endo/exonu/phosph_ase_sf"/>
</dbReference>
<evidence type="ECO:0000256" key="9">
    <source>
        <dbReference type="ARBA" id="ARBA00022919"/>
    </source>
</evidence>
<keyword evidence="8" id="KW-0460">Magnesium</keyword>
<dbReference type="STRING" id="303698.A0A1V6TGI5"/>
<keyword evidence="5 13" id="KW-0812">Transmembrane</keyword>
<gene>
    <name evidence="15" type="ORF">PENSTE_c006G07915</name>
</gene>
<dbReference type="GO" id="GO:0016020">
    <property type="term" value="C:membrane"/>
    <property type="evidence" value="ECO:0007669"/>
    <property type="project" value="UniProtKB-SubCell"/>
</dbReference>
<evidence type="ECO:0000256" key="4">
    <source>
        <dbReference type="ARBA" id="ARBA00006335"/>
    </source>
</evidence>
<evidence type="ECO:0000256" key="13">
    <source>
        <dbReference type="SAM" id="Phobius"/>
    </source>
</evidence>
<comment type="subcellular location">
    <subcellularLocation>
        <location evidence="1">Membrane</location>
        <topology evidence="1">Multi-pass membrane protein</topology>
    </subcellularLocation>
</comment>
<reference evidence="16" key="1">
    <citation type="journal article" date="2017" name="Nat. Microbiol.">
        <title>Global analysis of biosynthetic gene clusters reveals vast potential of secondary metabolite production in Penicillium species.</title>
        <authorList>
            <person name="Nielsen J.C."/>
            <person name="Grijseels S."/>
            <person name="Prigent S."/>
            <person name="Ji B."/>
            <person name="Dainat J."/>
            <person name="Nielsen K.F."/>
            <person name="Frisvad J.C."/>
            <person name="Workman M."/>
            <person name="Nielsen J."/>
        </authorList>
    </citation>
    <scope>NUCLEOTIDE SEQUENCE [LARGE SCALE GENOMIC DNA]</scope>
    <source>
        <strain evidence="16">IBT 24891</strain>
    </source>
</reference>
<dbReference type="GO" id="GO:0004767">
    <property type="term" value="F:sphingomyelin phosphodiesterase activity"/>
    <property type="evidence" value="ECO:0007669"/>
    <property type="project" value="InterPro"/>
</dbReference>
<evidence type="ECO:0000313" key="16">
    <source>
        <dbReference type="Proteomes" id="UP000191285"/>
    </source>
</evidence>
<dbReference type="GO" id="GO:0046872">
    <property type="term" value="F:metal ion binding"/>
    <property type="evidence" value="ECO:0007669"/>
    <property type="project" value="UniProtKB-KW"/>
</dbReference>
<evidence type="ECO:0000256" key="11">
    <source>
        <dbReference type="ARBA" id="ARBA00023098"/>
    </source>
</evidence>
<keyword evidence="7" id="KW-0378">Hydrolase</keyword>
<feature type="transmembrane region" description="Helical" evidence="13">
    <location>
        <begin position="454"/>
        <end position="480"/>
    </location>
</feature>
<dbReference type="OrthoDB" id="387657at2759"/>
<dbReference type="SUPFAM" id="SSF56219">
    <property type="entry name" value="DNase I-like"/>
    <property type="match status" value="1"/>
</dbReference>